<evidence type="ECO:0000313" key="2">
    <source>
        <dbReference type="EMBL" id="KNC77175.1"/>
    </source>
</evidence>
<protein>
    <recommendedName>
        <fullName evidence="1">Glucosyltransferase 24 catalytic domain-containing protein</fullName>
    </recommendedName>
</protein>
<gene>
    <name evidence="2" type="ORF">SARC_10356</name>
</gene>
<evidence type="ECO:0000313" key="3">
    <source>
        <dbReference type="Proteomes" id="UP000054560"/>
    </source>
</evidence>
<dbReference type="eggNOG" id="KOG1879">
    <property type="taxonomic scope" value="Eukaryota"/>
</dbReference>
<dbReference type="EMBL" id="KQ242815">
    <property type="protein sequence ID" value="KNC77175.1"/>
    <property type="molecule type" value="Genomic_DNA"/>
</dbReference>
<feature type="domain" description="Glucosyltransferase 24 catalytic" evidence="1">
    <location>
        <begin position="45"/>
        <end position="113"/>
    </location>
</feature>
<dbReference type="PANTHER" id="PTHR11226">
    <property type="entry name" value="UDP-GLUCOSE GLYCOPROTEIN:GLUCOSYLTRANSFERASE"/>
    <property type="match status" value="1"/>
</dbReference>
<dbReference type="GO" id="GO:0018279">
    <property type="term" value="P:protein N-linked glycosylation via asparagine"/>
    <property type="evidence" value="ECO:0007669"/>
    <property type="project" value="TreeGrafter"/>
</dbReference>
<dbReference type="OrthoDB" id="27683at2759"/>
<dbReference type="InterPro" id="IPR040497">
    <property type="entry name" value="Glyco_transf_24"/>
</dbReference>
<dbReference type="STRING" id="667725.A0A0L0FK95"/>
<dbReference type="Pfam" id="PF18404">
    <property type="entry name" value="Glyco_transf_24"/>
    <property type="match status" value="1"/>
</dbReference>
<dbReference type="PANTHER" id="PTHR11226:SF0">
    <property type="entry name" value="UDP-GLUCOSE:GLYCOPROTEIN GLUCOSYLTRANSFERASE"/>
    <property type="match status" value="1"/>
</dbReference>
<dbReference type="InterPro" id="IPR009448">
    <property type="entry name" value="UDP-g_GGtrans"/>
</dbReference>
<dbReference type="GO" id="GO:0003980">
    <property type="term" value="F:UDP-glucose:glycoprotein glucosyltransferase activity"/>
    <property type="evidence" value="ECO:0007669"/>
    <property type="project" value="InterPro"/>
</dbReference>
<reference evidence="2 3" key="1">
    <citation type="submission" date="2011-02" db="EMBL/GenBank/DDBJ databases">
        <title>The Genome Sequence of Sphaeroforma arctica JP610.</title>
        <authorList>
            <consortium name="The Broad Institute Genome Sequencing Platform"/>
            <person name="Russ C."/>
            <person name="Cuomo C."/>
            <person name="Young S.K."/>
            <person name="Zeng Q."/>
            <person name="Gargeya S."/>
            <person name="Alvarado L."/>
            <person name="Berlin A."/>
            <person name="Chapman S.B."/>
            <person name="Chen Z."/>
            <person name="Freedman E."/>
            <person name="Gellesch M."/>
            <person name="Goldberg J."/>
            <person name="Griggs A."/>
            <person name="Gujja S."/>
            <person name="Heilman E."/>
            <person name="Heiman D."/>
            <person name="Howarth C."/>
            <person name="Mehta T."/>
            <person name="Neiman D."/>
            <person name="Pearson M."/>
            <person name="Roberts A."/>
            <person name="Saif S."/>
            <person name="Shea T."/>
            <person name="Shenoy N."/>
            <person name="Sisk P."/>
            <person name="Stolte C."/>
            <person name="Sykes S."/>
            <person name="White J."/>
            <person name="Yandava C."/>
            <person name="Burger G."/>
            <person name="Gray M.W."/>
            <person name="Holland P.W.H."/>
            <person name="King N."/>
            <person name="Lang F.B.F."/>
            <person name="Roger A.J."/>
            <person name="Ruiz-Trillo I."/>
            <person name="Haas B."/>
            <person name="Nusbaum C."/>
            <person name="Birren B."/>
        </authorList>
    </citation>
    <scope>NUCLEOTIDE SEQUENCE [LARGE SCALE GENOMIC DNA]</scope>
    <source>
        <strain evidence="2 3">JP610</strain>
    </source>
</reference>
<dbReference type="GeneID" id="25910860"/>
<dbReference type="AlphaFoldDB" id="A0A0L0FK95"/>
<dbReference type="GO" id="GO:0005783">
    <property type="term" value="C:endoplasmic reticulum"/>
    <property type="evidence" value="ECO:0007669"/>
    <property type="project" value="TreeGrafter"/>
</dbReference>
<accession>A0A0L0FK95</accession>
<keyword evidence="3" id="KW-1185">Reference proteome</keyword>
<dbReference type="GO" id="GO:0036503">
    <property type="term" value="P:ERAD pathway"/>
    <property type="evidence" value="ECO:0007669"/>
    <property type="project" value="TreeGrafter"/>
</dbReference>
<organism evidence="2 3">
    <name type="scientific">Sphaeroforma arctica JP610</name>
    <dbReference type="NCBI Taxonomy" id="667725"/>
    <lineage>
        <taxon>Eukaryota</taxon>
        <taxon>Ichthyosporea</taxon>
        <taxon>Ichthyophonida</taxon>
        <taxon>Sphaeroforma</taxon>
    </lineage>
</organism>
<dbReference type="GO" id="GO:0051082">
    <property type="term" value="F:unfolded protein binding"/>
    <property type="evidence" value="ECO:0007669"/>
    <property type="project" value="TreeGrafter"/>
</dbReference>
<dbReference type="Proteomes" id="UP000054560">
    <property type="component" value="Unassembled WGS sequence"/>
</dbReference>
<proteinExistence type="predicted"/>
<evidence type="ECO:0000259" key="1">
    <source>
        <dbReference type="Pfam" id="PF18404"/>
    </source>
</evidence>
<dbReference type="RefSeq" id="XP_014151077.1">
    <property type="nucleotide sequence ID" value="XM_014295602.1"/>
</dbReference>
<name>A0A0L0FK95_9EUKA</name>
<sequence length="132" mass="14974">MRVASSWIPYPNVNRLATPVGCEVDNTDHPLNKGHNDSNPYRLFDLPNSLQPHVQIFSLPQEWLWCETWCSLETKATAKTIDLCNNPETKEPKLIAAKRIVPEWVALDIEVQALHDEVHAAPPAQVETKQEL</sequence>